<dbReference type="EMBL" id="VWPK01000004">
    <property type="protein sequence ID" value="KAA5613819.1"/>
    <property type="molecule type" value="Genomic_DNA"/>
</dbReference>
<dbReference type="Proteomes" id="UP000325255">
    <property type="component" value="Unassembled WGS sequence"/>
</dbReference>
<reference evidence="1 2" key="1">
    <citation type="submission" date="2019-09" db="EMBL/GenBank/DDBJ databases">
        <title>Genome sequence of Rhodovastum atsumiense, a diverse member of the Acetobacteraceae family of non-sulfur purple photosynthetic bacteria.</title>
        <authorList>
            <person name="Meyer T."/>
            <person name="Kyndt J."/>
        </authorList>
    </citation>
    <scope>NUCLEOTIDE SEQUENCE [LARGE SCALE GENOMIC DNA]</scope>
    <source>
        <strain evidence="1 2">DSM 21279</strain>
    </source>
</reference>
<dbReference type="RefSeq" id="WP_150039202.1">
    <property type="nucleotide sequence ID" value="NZ_OW485601.1"/>
</dbReference>
<name>A0A5M6J0U4_9PROT</name>
<accession>A0A5M6J0U4</accession>
<evidence type="ECO:0000313" key="1">
    <source>
        <dbReference type="EMBL" id="KAA5613819.1"/>
    </source>
</evidence>
<keyword evidence="2" id="KW-1185">Reference proteome</keyword>
<sequence length="82" mass="8867">MTDQQTAAWLAGTRAMQEAIAAWHAEQSRWFGTPRPNICMTAEDRAKFAWASASHAAHATHIRRMPLPAPPAQTPAEGSGDA</sequence>
<evidence type="ECO:0000313" key="2">
    <source>
        <dbReference type="Proteomes" id="UP000325255"/>
    </source>
</evidence>
<comment type="caution">
    <text evidence="1">The sequence shown here is derived from an EMBL/GenBank/DDBJ whole genome shotgun (WGS) entry which is preliminary data.</text>
</comment>
<protein>
    <submittedName>
        <fullName evidence="1">Uncharacterized protein</fullName>
    </submittedName>
</protein>
<proteinExistence type="predicted"/>
<organism evidence="1 2">
    <name type="scientific">Rhodovastum atsumiense</name>
    <dbReference type="NCBI Taxonomy" id="504468"/>
    <lineage>
        <taxon>Bacteria</taxon>
        <taxon>Pseudomonadati</taxon>
        <taxon>Pseudomonadota</taxon>
        <taxon>Alphaproteobacteria</taxon>
        <taxon>Acetobacterales</taxon>
        <taxon>Acetobacteraceae</taxon>
        <taxon>Rhodovastum</taxon>
    </lineage>
</organism>
<dbReference type="AlphaFoldDB" id="A0A5M6J0U4"/>
<gene>
    <name evidence="1" type="ORF">F1189_03315</name>
</gene>